<dbReference type="HOGENOM" id="CLU_1084943_0_0_11"/>
<dbReference type="Pfam" id="PF09669">
    <property type="entry name" value="Phage_pRha"/>
    <property type="match status" value="1"/>
</dbReference>
<proteinExistence type="predicted"/>
<reference evidence="2 3" key="1">
    <citation type="journal article" date="2009" name="Stand. Genomic Sci.">
        <title>Complete genome sequence of Jonesia denitrificans type strain (Prevot 55134).</title>
        <authorList>
            <person name="Pukall R."/>
            <person name="Gehrich-Schroter G."/>
            <person name="Lapidus A."/>
            <person name="Nolan M."/>
            <person name="Glavina Del Rio T."/>
            <person name="Lucas S."/>
            <person name="Chen F."/>
            <person name="Tice H."/>
            <person name="Pitluck S."/>
            <person name="Cheng J.F."/>
            <person name="Copeland A."/>
            <person name="Saunders E."/>
            <person name="Brettin T."/>
            <person name="Detter J.C."/>
            <person name="Bruce D."/>
            <person name="Goodwin L."/>
            <person name="Pati A."/>
            <person name="Ivanova N."/>
            <person name="Mavromatis K."/>
            <person name="Ovchinnikova G."/>
            <person name="Chen A."/>
            <person name="Palaniappan K."/>
            <person name="Land M."/>
            <person name="Hauser L."/>
            <person name="Chang Y.J."/>
            <person name="Jeffries C.D."/>
            <person name="Chain P."/>
            <person name="Goker M."/>
            <person name="Bristow J."/>
            <person name="Eisen J.A."/>
            <person name="Markowitz V."/>
            <person name="Hugenholtz P."/>
            <person name="Kyrpides N.C."/>
            <person name="Klenk H.P."/>
            <person name="Han C."/>
        </authorList>
    </citation>
    <scope>NUCLEOTIDE SEQUENCE [LARGE SCALE GENOMIC DNA]</scope>
    <source>
        <strain evidence="3">ATCC 14870 / DSM 20603 / BCRC 15368 / CIP 55.134 / JCM 11481 / NBRC 15587 / NCTC 10816 / Prevot 55134</strain>
    </source>
</reference>
<dbReference type="RefSeq" id="WP_015772538.1">
    <property type="nucleotide sequence ID" value="NC_013174.1"/>
</dbReference>
<dbReference type="EMBL" id="CP001706">
    <property type="protein sequence ID" value="ACV09910.1"/>
    <property type="molecule type" value="Genomic_DNA"/>
</dbReference>
<evidence type="ECO:0000259" key="1">
    <source>
        <dbReference type="Pfam" id="PF03374"/>
    </source>
</evidence>
<dbReference type="InterPro" id="IPR014054">
    <property type="entry name" value="Phage_regulatory_Rha"/>
</dbReference>
<name>C7R222_JONDD</name>
<dbReference type="InterPro" id="IPR005039">
    <property type="entry name" value="Ant_C"/>
</dbReference>
<evidence type="ECO:0000313" key="3">
    <source>
        <dbReference type="Proteomes" id="UP000000628"/>
    </source>
</evidence>
<dbReference type="OrthoDB" id="9812611at2"/>
<dbReference type="Proteomes" id="UP000000628">
    <property type="component" value="Chromosome"/>
</dbReference>
<dbReference type="AlphaFoldDB" id="C7R222"/>
<dbReference type="eggNOG" id="COG3646">
    <property type="taxonomic scope" value="Bacteria"/>
</dbReference>
<evidence type="ECO:0000313" key="2">
    <source>
        <dbReference type="EMBL" id="ACV09910.1"/>
    </source>
</evidence>
<dbReference type="STRING" id="471856.Jden_2275"/>
<organism evidence="2 3">
    <name type="scientific">Jonesia denitrificans (strain ATCC 14870 / DSM 20603 / BCRC 15368 / CIP 55.134 / JCM 11481 / NBRC 15587 / NCTC 10816 / Prevot 55134)</name>
    <name type="common">Listeria denitrificans</name>
    <dbReference type="NCBI Taxonomy" id="471856"/>
    <lineage>
        <taxon>Bacteria</taxon>
        <taxon>Bacillati</taxon>
        <taxon>Actinomycetota</taxon>
        <taxon>Actinomycetes</taxon>
        <taxon>Micrococcales</taxon>
        <taxon>Jonesiaceae</taxon>
        <taxon>Jonesia</taxon>
    </lineage>
</organism>
<keyword evidence="3" id="KW-1185">Reference proteome</keyword>
<sequence>MNLSIVPTIERSDDGALVVSSEQIAEGSGVQHKNVLELAATHMASLQRFGTVAFETRPLPGGGNPVRIALLNEQQATLLMTFMRNTEQVVAFKVALVDAFYQMAKTLRPTVPQTYAEALRAAADAADAADALSQKEQVIALLEPKAASWDSVVSSAGSWSFNDAAKVLHESGQIDIGEKRLVRALVDWGYLYRDHKKRPHVYQRFVEQGLFVAKARTYKDLKTGIEMASSAPQVRITGKGLDMIRTRITANKEVTA</sequence>
<dbReference type="Pfam" id="PF03374">
    <property type="entry name" value="ANT"/>
    <property type="match status" value="1"/>
</dbReference>
<dbReference type="eggNOG" id="COG3645">
    <property type="taxonomic scope" value="Bacteria"/>
</dbReference>
<dbReference type="GO" id="GO:0003677">
    <property type="term" value="F:DNA binding"/>
    <property type="evidence" value="ECO:0007669"/>
    <property type="project" value="InterPro"/>
</dbReference>
<feature type="domain" description="Antirepressor protein C-terminal" evidence="1">
    <location>
        <begin position="136"/>
        <end position="249"/>
    </location>
</feature>
<protein>
    <submittedName>
        <fullName evidence="2">Phage antirepressor protein</fullName>
    </submittedName>
</protein>
<accession>C7R222</accession>
<dbReference type="KEGG" id="jde:Jden_2275"/>
<gene>
    <name evidence="2" type="ordered locus">Jden_2275</name>
</gene>